<dbReference type="Pfam" id="PF01814">
    <property type="entry name" value="Hemerythrin"/>
    <property type="match status" value="1"/>
</dbReference>
<dbReference type="InterPro" id="IPR012312">
    <property type="entry name" value="Hemerythrin-like"/>
</dbReference>
<sequence>MNIDKLKDQHVQILTAVAQMRKLVRSGIAENAEAISRLVISISGIIKLHLAREDAHLYPALAAGGRELAALGSRYQQEMGGIAGSYLEFSRKWNTPGEIHADPEGFRMEANSVFKALHQRIQQENIELYPAISVLA</sequence>
<protein>
    <submittedName>
        <fullName evidence="2">Hemerythrin domain-containing protein</fullName>
    </submittedName>
</protein>
<evidence type="ECO:0000259" key="1">
    <source>
        <dbReference type="Pfam" id="PF01814"/>
    </source>
</evidence>
<keyword evidence="3" id="KW-1185">Reference proteome</keyword>
<dbReference type="EMBL" id="JAWIIV010000001">
    <property type="protein sequence ID" value="MEC4717796.1"/>
    <property type="molecule type" value="Genomic_DNA"/>
</dbReference>
<accession>A0ABU6J2E3</accession>
<comment type="caution">
    <text evidence="2">The sequence shown here is derived from an EMBL/GenBank/DDBJ whole genome shotgun (WGS) entry which is preliminary data.</text>
</comment>
<proteinExistence type="predicted"/>
<evidence type="ECO:0000313" key="3">
    <source>
        <dbReference type="Proteomes" id="UP001352263"/>
    </source>
</evidence>
<dbReference type="Proteomes" id="UP001352263">
    <property type="component" value="Unassembled WGS sequence"/>
</dbReference>
<dbReference type="Gene3D" id="1.20.120.520">
    <property type="entry name" value="nmb1532 protein domain like"/>
    <property type="match status" value="1"/>
</dbReference>
<gene>
    <name evidence="2" type="ORF">RY831_01420</name>
</gene>
<organism evidence="2 3">
    <name type="scientific">Noviherbaspirillum album</name>
    <dbReference type="NCBI Taxonomy" id="3080276"/>
    <lineage>
        <taxon>Bacteria</taxon>
        <taxon>Pseudomonadati</taxon>
        <taxon>Pseudomonadota</taxon>
        <taxon>Betaproteobacteria</taxon>
        <taxon>Burkholderiales</taxon>
        <taxon>Oxalobacteraceae</taxon>
        <taxon>Noviherbaspirillum</taxon>
    </lineage>
</organism>
<feature type="domain" description="Hemerythrin-like" evidence="1">
    <location>
        <begin position="3"/>
        <end position="132"/>
    </location>
</feature>
<evidence type="ECO:0000313" key="2">
    <source>
        <dbReference type="EMBL" id="MEC4717796.1"/>
    </source>
</evidence>
<name>A0ABU6J2E3_9BURK</name>
<dbReference type="RefSeq" id="WP_326504544.1">
    <property type="nucleotide sequence ID" value="NZ_JAWIIV010000001.1"/>
</dbReference>
<reference evidence="2 3" key="1">
    <citation type="submission" date="2023-10" db="EMBL/GenBank/DDBJ databases">
        <title>Noviherbaspirillum sp. CPCC 100848 genome assembly.</title>
        <authorList>
            <person name="Li X.Y."/>
            <person name="Fang X.M."/>
        </authorList>
    </citation>
    <scope>NUCLEOTIDE SEQUENCE [LARGE SCALE GENOMIC DNA]</scope>
    <source>
        <strain evidence="2 3">CPCC 100848</strain>
    </source>
</reference>